<dbReference type="InterPro" id="IPR043472">
    <property type="entry name" value="Macro_dom-like"/>
</dbReference>
<dbReference type="SMART" id="SM00506">
    <property type="entry name" value="A1pp"/>
    <property type="match status" value="1"/>
</dbReference>
<dbReference type="KEGG" id="gax:Pan161_25920"/>
<organism evidence="2 3">
    <name type="scientific">Gimesia algae</name>
    <dbReference type="NCBI Taxonomy" id="2527971"/>
    <lineage>
        <taxon>Bacteria</taxon>
        <taxon>Pseudomonadati</taxon>
        <taxon>Planctomycetota</taxon>
        <taxon>Planctomycetia</taxon>
        <taxon>Planctomycetales</taxon>
        <taxon>Planctomycetaceae</taxon>
        <taxon>Gimesia</taxon>
    </lineage>
</organism>
<dbReference type="RefSeq" id="WP_197995847.1">
    <property type="nucleotide sequence ID" value="NZ_CP036343.1"/>
</dbReference>
<dbReference type="Proteomes" id="UP000316855">
    <property type="component" value="Chromosome"/>
</dbReference>
<feature type="domain" description="Macro" evidence="1">
    <location>
        <begin position="24"/>
        <end position="215"/>
    </location>
</feature>
<evidence type="ECO:0000313" key="2">
    <source>
        <dbReference type="EMBL" id="QDT90938.1"/>
    </source>
</evidence>
<dbReference type="AlphaFoldDB" id="A0A517VD57"/>
<sequence length="215" mass="23610">MSPGLLQKKLRLQIRLTAIDEPLYQAWQRWCGDLPFVEVHHGSIFDKPADAIVSPANSFGFMDGGIDRLYLERFGPSLQDRVQNQIKADHAGELLVGAATIVETEDAAFPFLIAAPTMRVPMPVESSINAFVAARAVFLLIRDGVIPSGQYAGQPVREHVKSITVPGLATGVGRMPAVQCAKQVRAAIEDVLLDRFQFPASTSQIRKRHDRLLGK</sequence>
<dbReference type="Pfam" id="PF01661">
    <property type="entry name" value="Macro"/>
    <property type="match status" value="1"/>
</dbReference>
<reference evidence="2 3" key="1">
    <citation type="submission" date="2019-02" db="EMBL/GenBank/DDBJ databases">
        <title>Deep-cultivation of Planctomycetes and their phenomic and genomic characterization uncovers novel biology.</title>
        <authorList>
            <person name="Wiegand S."/>
            <person name="Jogler M."/>
            <person name="Boedeker C."/>
            <person name="Pinto D."/>
            <person name="Vollmers J."/>
            <person name="Rivas-Marin E."/>
            <person name="Kohn T."/>
            <person name="Peeters S.H."/>
            <person name="Heuer A."/>
            <person name="Rast P."/>
            <person name="Oberbeckmann S."/>
            <person name="Bunk B."/>
            <person name="Jeske O."/>
            <person name="Meyerdierks A."/>
            <person name="Storesund J.E."/>
            <person name="Kallscheuer N."/>
            <person name="Luecker S."/>
            <person name="Lage O.M."/>
            <person name="Pohl T."/>
            <person name="Merkel B.J."/>
            <person name="Hornburger P."/>
            <person name="Mueller R.-W."/>
            <person name="Bruemmer F."/>
            <person name="Labrenz M."/>
            <person name="Spormann A.M."/>
            <person name="Op den Camp H."/>
            <person name="Overmann J."/>
            <person name="Amann R."/>
            <person name="Jetten M.S.M."/>
            <person name="Mascher T."/>
            <person name="Medema M.H."/>
            <person name="Devos D.P."/>
            <person name="Kaster A.-K."/>
            <person name="Ovreas L."/>
            <person name="Rohde M."/>
            <person name="Galperin M.Y."/>
            <person name="Jogler C."/>
        </authorList>
    </citation>
    <scope>NUCLEOTIDE SEQUENCE [LARGE SCALE GENOMIC DNA]</scope>
    <source>
        <strain evidence="2 3">Pan161</strain>
    </source>
</reference>
<proteinExistence type="predicted"/>
<gene>
    <name evidence="2" type="ORF">Pan161_25920</name>
</gene>
<keyword evidence="3" id="KW-1185">Reference proteome</keyword>
<dbReference type="InterPro" id="IPR002589">
    <property type="entry name" value="Macro_dom"/>
</dbReference>
<evidence type="ECO:0000259" key="1">
    <source>
        <dbReference type="PROSITE" id="PS51154"/>
    </source>
</evidence>
<protein>
    <submittedName>
        <fullName evidence="2">RNase III inhibitor</fullName>
    </submittedName>
</protein>
<accession>A0A517VD57</accession>
<name>A0A517VD57_9PLAN</name>
<dbReference type="EMBL" id="CP036343">
    <property type="protein sequence ID" value="QDT90938.1"/>
    <property type="molecule type" value="Genomic_DNA"/>
</dbReference>
<dbReference type="PROSITE" id="PS51154">
    <property type="entry name" value="MACRO"/>
    <property type="match status" value="1"/>
</dbReference>
<dbReference type="SUPFAM" id="SSF52949">
    <property type="entry name" value="Macro domain-like"/>
    <property type="match status" value="1"/>
</dbReference>
<dbReference type="Gene3D" id="3.40.220.10">
    <property type="entry name" value="Leucine Aminopeptidase, subunit E, domain 1"/>
    <property type="match status" value="1"/>
</dbReference>
<evidence type="ECO:0000313" key="3">
    <source>
        <dbReference type="Proteomes" id="UP000316855"/>
    </source>
</evidence>